<dbReference type="InterPro" id="IPR005141">
    <property type="entry name" value="eRF1_2"/>
</dbReference>
<evidence type="ECO:0000256" key="1">
    <source>
        <dbReference type="ARBA" id="ARBA00004496"/>
    </source>
</evidence>
<dbReference type="InterPro" id="IPR005142">
    <property type="entry name" value="eRF1_3"/>
</dbReference>
<dbReference type="NCBIfam" id="TIGR03676">
    <property type="entry name" value="aRF1_eRF1"/>
    <property type="match status" value="1"/>
</dbReference>
<feature type="domain" description="eRF1/Pelota-like N-terminal" evidence="5">
    <location>
        <begin position="8"/>
        <end position="139"/>
    </location>
</feature>
<accession>A0A3G5AEL2</accession>
<dbReference type="SUPFAM" id="SSF55481">
    <property type="entry name" value="N-terminal domain of eukaryotic peptide chain release factor subunit 1, ERF1"/>
    <property type="match status" value="1"/>
</dbReference>
<evidence type="ECO:0000256" key="2">
    <source>
        <dbReference type="ARBA" id="ARBA00005326"/>
    </source>
</evidence>
<dbReference type="Gene3D" id="3.30.960.10">
    <property type="entry name" value="eRF1 domain 1"/>
    <property type="match status" value="1"/>
</dbReference>
<keyword evidence="4" id="KW-0648">Protein biosynthesis</keyword>
<comment type="subcellular location">
    <subcellularLocation>
        <location evidence="1">Cytoplasm</location>
    </subcellularLocation>
</comment>
<dbReference type="InterPro" id="IPR005140">
    <property type="entry name" value="eRF1_Pelota-like_N"/>
</dbReference>
<dbReference type="InterPro" id="IPR004403">
    <property type="entry name" value="Peptide_chain-rel_eRF1/aRF1"/>
</dbReference>
<evidence type="ECO:0000256" key="4">
    <source>
        <dbReference type="ARBA" id="ARBA00022917"/>
    </source>
</evidence>
<evidence type="ECO:0000259" key="5">
    <source>
        <dbReference type="SMART" id="SM01194"/>
    </source>
</evidence>
<dbReference type="SUPFAM" id="SSF53137">
    <property type="entry name" value="Translational machinery components"/>
    <property type="match status" value="1"/>
</dbReference>
<organism evidence="6">
    <name type="scientific">Hyperionvirus sp</name>
    <dbReference type="NCBI Taxonomy" id="2487770"/>
    <lineage>
        <taxon>Viruses</taxon>
        <taxon>Varidnaviria</taxon>
        <taxon>Bamfordvirae</taxon>
        <taxon>Nucleocytoviricota</taxon>
        <taxon>Megaviricetes</taxon>
        <taxon>Imitervirales</taxon>
        <taxon>Mimiviridae</taxon>
        <taxon>Klosneuvirinae</taxon>
    </lineage>
</organism>
<evidence type="ECO:0000313" key="6">
    <source>
        <dbReference type="EMBL" id="AYV83809.1"/>
    </source>
</evidence>
<gene>
    <name evidence="6" type="ORF">Hyperionvirus12_6</name>
</gene>
<comment type="similarity">
    <text evidence="2">Belongs to the eukaryotic release factor 1 family.</text>
</comment>
<dbReference type="Pfam" id="PF03463">
    <property type="entry name" value="eRF1_1"/>
    <property type="match status" value="1"/>
</dbReference>
<reference evidence="6" key="1">
    <citation type="submission" date="2018-10" db="EMBL/GenBank/DDBJ databases">
        <title>Hidden diversity of soil giant viruses.</title>
        <authorList>
            <person name="Schulz F."/>
            <person name="Alteio L."/>
            <person name="Goudeau D."/>
            <person name="Ryan E.M."/>
            <person name="Malmstrom R.R."/>
            <person name="Blanchard J."/>
            <person name="Woyke T."/>
        </authorList>
    </citation>
    <scope>NUCLEOTIDE SEQUENCE</scope>
    <source>
        <strain evidence="6">HYV1</strain>
    </source>
</reference>
<dbReference type="Pfam" id="PF03464">
    <property type="entry name" value="eRF1_2"/>
    <property type="match status" value="1"/>
</dbReference>
<dbReference type="EMBL" id="MK072394">
    <property type="protein sequence ID" value="AYV83809.1"/>
    <property type="molecule type" value="Genomic_DNA"/>
</dbReference>
<dbReference type="FunFam" id="3.30.1330.30:FF:000032">
    <property type="entry name" value="Eukaryotic peptide chain release factor subunit 1"/>
    <property type="match status" value="1"/>
</dbReference>
<evidence type="ECO:0000256" key="3">
    <source>
        <dbReference type="ARBA" id="ARBA00022490"/>
    </source>
</evidence>
<dbReference type="Pfam" id="PF03465">
    <property type="entry name" value="eRF1_3"/>
    <property type="match status" value="1"/>
</dbReference>
<dbReference type="SUPFAM" id="SSF55315">
    <property type="entry name" value="L30e-like"/>
    <property type="match status" value="1"/>
</dbReference>
<dbReference type="InterPro" id="IPR042226">
    <property type="entry name" value="eFR1_2_sf"/>
</dbReference>
<dbReference type="PANTHER" id="PTHR10113">
    <property type="entry name" value="PEPTIDE CHAIN RELEASE FACTOR SUBUNIT 1"/>
    <property type="match status" value="1"/>
</dbReference>
<dbReference type="InterPro" id="IPR024049">
    <property type="entry name" value="eRF1_1_sf"/>
</dbReference>
<dbReference type="InterPro" id="IPR029064">
    <property type="entry name" value="Ribosomal_eL30-like_sf"/>
</dbReference>
<sequence length="426" mass="47556">MEKKAISAEEVALDIERWKLKRLVRDLNELRGEGTSMISLIIPPKGQIALVNHMLTVEMGTASNIKSRVNRLSVLNAIDSTQQKLKLYSRVPTNGLVVFCGMTSVRKISICFEPFKPIGTSLYICDNSFHTEALEPLIAEDEVFGFVIVDGNGALFGKLCGTNREVFHKIVVSLPGKTRRGGQSANRIARIRDEKKALYIKKVVEKLNDIFIQHVTKGIIVAGNGMIKDLVVGSDLLDYRVKPLFLNTIDVAYGGENGFQQAIEMSSDILKNVRYVKEKKLLGRFNNELIRDTGKISYGLRETMRALDSKLVSELIVCETIMYPRNEYVSSDGKEKKVSYQNEVAGKWTLVKSEPLIDWLNENYASMGITLHIITESTSEGNQFSKGFGGIGALLYYKPDVVEEVVATDKVEDEGAIKPDDECEFV</sequence>
<dbReference type="SMART" id="SM01194">
    <property type="entry name" value="eRF1_1"/>
    <property type="match status" value="1"/>
</dbReference>
<proteinExistence type="inferred from homology"/>
<dbReference type="Gene3D" id="3.30.420.60">
    <property type="entry name" value="eRF1 domain 2"/>
    <property type="match status" value="1"/>
</dbReference>
<protein>
    <recommendedName>
        <fullName evidence="5">eRF1/Pelota-like N-terminal domain-containing protein</fullName>
    </recommendedName>
</protein>
<dbReference type="Gene3D" id="3.30.1330.30">
    <property type="match status" value="1"/>
</dbReference>
<keyword evidence="3" id="KW-0963">Cytoplasm</keyword>
<name>A0A3G5AEL2_9VIRU</name>